<gene>
    <name evidence="1" type="ORF">POM88_038038</name>
</gene>
<comment type="caution">
    <text evidence="1">The sequence shown here is derived from an EMBL/GenBank/DDBJ whole genome shotgun (WGS) entry which is preliminary data.</text>
</comment>
<evidence type="ECO:0000313" key="2">
    <source>
        <dbReference type="Proteomes" id="UP001237642"/>
    </source>
</evidence>
<keyword evidence="2" id="KW-1185">Reference proteome</keyword>
<reference evidence="1" key="2">
    <citation type="submission" date="2023-05" db="EMBL/GenBank/DDBJ databases">
        <authorList>
            <person name="Schelkunov M.I."/>
        </authorList>
    </citation>
    <scope>NUCLEOTIDE SEQUENCE</scope>
    <source>
        <strain evidence="1">Hsosn_3</strain>
        <tissue evidence="1">Leaf</tissue>
    </source>
</reference>
<accession>A0AAD8HRM6</accession>
<sequence length="112" mass="11742">MCGSKICEESNAGSGCMRCPNPHTPGCTEDSLTFHGETQSLGEDALFVVDTNGVSVGLTYETPKPFPFTCSGPAGLLEGLSNETKGMLGLADTTTSLHALNYFFACTIVKTI</sequence>
<evidence type="ECO:0000313" key="1">
    <source>
        <dbReference type="EMBL" id="KAK1371946.1"/>
    </source>
</evidence>
<dbReference type="InterPro" id="IPR021109">
    <property type="entry name" value="Peptidase_aspartic_dom_sf"/>
</dbReference>
<proteinExistence type="predicted"/>
<reference evidence="1" key="1">
    <citation type="submission" date="2023-02" db="EMBL/GenBank/DDBJ databases">
        <title>Genome of toxic invasive species Heracleum sosnowskyi carries increased number of genes despite the absence of recent whole-genome duplications.</title>
        <authorList>
            <person name="Schelkunov M."/>
            <person name="Shtratnikova V."/>
            <person name="Makarenko M."/>
            <person name="Klepikova A."/>
            <person name="Omelchenko D."/>
            <person name="Novikova G."/>
            <person name="Obukhova E."/>
            <person name="Bogdanov V."/>
            <person name="Penin A."/>
            <person name="Logacheva M."/>
        </authorList>
    </citation>
    <scope>NUCLEOTIDE SEQUENCE</scope>
    <source>
        <strain evidence="1">Hsosn_3</strain>
        <tissue evidence="1">Leaf</tissue>
    </source>
</reference>
<dbReference type="Gene3D" id="2.40.70.10">
    <property type="entry name" value="Acid Proteases"/>
    <property type="match status" value="1"/>
</dbReference>
<protein>
    <submittedName>
        <fullName evidence="1">Uncharacterized protein</fullName>
    </submittedName>
</protein>
<dbReference type="Proteomes" id="UP001237642">
    <property type="component" value="Unassembled WGS sequence"/>
</dbReference>
<dbReference type="EMBL" id="JAUIZM010000008">
    <property type="protein sequence ID" value="KAK1371946.1"/>
    <property type="molecule type" value="Genomic_DNA"/>
</dbReference>
<name>A0AAD8HRM6_9APIA</name>
<organism evidence="1 2">
    <name type="scientific">Heracleum sosnowskyi</name>
    <dbReference type="NCBI Taxonomy" id="360622"/>
    <lineage>
        <taxon>Eukaryota</taxon>
        <taxon>Viridiplantae</taxon>
        <taxon>Streptophyta</taxon>
        <taxon>Embryophyta</taxon>
        <taxon>Tracheophyta</taxon>
        <taxon>Spermatophyta</taxon>
        <taxon>Magnoliopsida</taxon>
        <taxon>eudicotyledons</taxon>
        <taxon>Gunneridae</taxon>
        <taxon>Pentapetalae</taxon>
        <taxon>asterids</taxon>
        <taxon>campanulids</taxon>
        <taxon>Apiales</taxon>
        <taxon>Apiaceae</taxon>
        <taxon>Apioideae</taxon>
        <taxon>apioid superclade</taxon>
        <taxon>Tordylieae</taxon>
        <taxon>Tordyliinae</taxon>
        <taxon>Heracleum</taxon>
    </lineage>
</organism>
<dbReference type="AlphaFoldDB" id="A0AAD8HRM6"/>